<evidence type="ECO:0000313" key="2">
    <source>
        <dbReference type="Proteomes" id="UP000499080"/>
    </source>
</evidence>
<reference evidence="1 2" key="1">
    <citation type="journal article" date="2019" name="Sci. Rep.">
        <title>Orb-weaving spider Araneus ventricosus genome elucidates the spidroin gene catalogue.</title>
        <authorList>
            <person name="Kono N."/>
            <person name="Nakamura H."/>
            <person name="Ohtoshi R."/>
            <person name="Moran D.A.P."/>
            <person name="Shinohara A."/>
            <person name="Yoshida Y."/>
            <person name="Fujiwara M."/>
            <person name="Mori M."/>
            <person name="Tomita M."/>
            <person name="Arakawa K."/>
        </authorList>
    </citation>
    <scope>NUCLEOTIDE SEQUENCE [LARGE SCALE GENOMIC DNA]</scope>
</reference>
<dbReference type="EMBL" id="BGPR01000487">
    <property type="protein sequence ID" value="GBM22823.1"/>
    <property type="molecule type" value="Genomic_DNA"/>
</dbReference>
<dbReference type="InterPro" id="IPR052709">
    <property type="entry name" value="Transposase-MT_Hybrid"/>
</dbReference>
<dbReference type="OrthoDB" id="6569904at2759"/>
<dbReference type="Gene3D" id="3.30.420.10">
    <property type="entry name" value="Ribonuclease H-like superfamily/Ribonuclease H"/>
    <property type="match status" value="1"/>
</dbReference>
<organism evidence="1 2">
    <name type="scientific">Araneus ventricosus</name>
    <name type="common">Orbweaver spider</name>
    <name type="synonym">Epeira ventricosa</name>
    <dbReference type="NCBI Taxonomy" id="182803"/>
    <lineage>
        <taxon>Eukaryota</taxon>
        <taxon>Metazoa</taxon>
        <taxon>Ecdysozoa</taxon>
        <taxon>Arthropoda</taxon>
        <taxon>Chelicerata</taxon>
        <taxon>Arachnida</taxon>
        <taxon>Araneae</taxon>
        <taxon>Araneomorphae</taxon>
        <taxon>Entelegynae</taxon>
        <taxon>Araneoidea</taxon>
        <taxon>Araneidae</taxon>
        <taxon>Araneus</taxon>
    </lineage>
</organism>
<evidence type="ECO:0008006" key="3">
    <source>
        <dbReference type="Google" id="ProtNLM"/>
    </source>
</evidence>
<sequence length="105" mass="12062">MINAAVSCYTLRRLRKAILTSGVVLIYDKCHPHSAVVTHQLLEQFKWDVSAQPANSAYFATSDFYLFPELKNWVGGQSFQKNENIQRGVKIHLKSLATTFFENRR</sequence>
<dbReference type="PANTHER" id="PTHR46060">
    <property type="entry name" value="MARINER MOS1 TRANSPOSASE-LIKE PROTEIN"/>
    <property type="match status" value="1"/>
</dbReference>
<dbReference type="AlphaFoldDB" id="A0A4Y2E0Y7"/>
<comment type="caution">
    <text evidence="1">The sequence shown here is derived from an EMBL/GenBank/DDBJ whole genome shotgun (WGS) entry which is preliminary data.</text>
</comment>
<proteinExistence type="predicted"/>
<dbReference type="PANTHER" id="PTHR46060:SF3">
    <property type="entry name" value="PROTEIN GVQW3"/>
    <property type="match status" value="1"/>
</dbReference>
<evidence type="ECO:0000313" key="1">
    <source>
        <dbReference type="EMBL" id="GBM22823.1"/>
    </source>
</evidence>
<protein>
    <recommendedName>
        <fullName evidence="3">Histone-lysine N-methyltransferase SETMAR</fullName>
    </recommendedName>
</protein>
<dbReference type="InterPro" id="IPR036397">
    <property type="entry name" value="RNaseH_sf"/>
</dbReference>
<keyword evidence="2" id="KW-1185">Reference proteome</keyword>
<dbReference type="GO" id="GO:0003676">
    <property type="term" value="F:nucleic acid binding"/>
    <property type="evidence" value="ECO:0007669"/>
    <property type="project" value="InterPro"/>
</dbReference>
<gene>
    <name evidence="1" type="ORF">AVEN_226490_1</name>
</gene>
<accession>A0A4Y2E0Y7</accession>
<dbReference type="Proteomes" id="UP000499080">
    <property type="component" value="Unassembled WGS sequence"/>
</dbReference>
<name>A0A4Y2E0Y7_ARAVE</name>